<sequence length="305" mass="33886">MSYWPLYKPFPFLALSALPLLWLTACGSDQSQQPLQQHSSSAAGQAQSYTEGHVPDFATRNFEPFNRQDAIAIAMREWRLFNQPVDDDDPRTRPEPTSPAVKAERAPGLWQRVGEYWWAGINPYDSQVSYTGKHDSDGRVFNFTNDTRYAWSAAFISYVMRIAGANERFAYSPNHSTYINAAFTGAASGLTGRSPREYAPQPGDLICVGRGASRNLQFENLPTSYDFPSHCGLVVAINQNGPPFGHQLSIIGGNVDDSVALTHVPTDTNGLLADPTTGMSYDSRYPWFAVLQVHYDANEEPYTDE</sequence>
<organism evidence="4 5">
    <name type="scientific">Entomobacter blattae</name>
    <dbReference type="NCBI Taxonomy" id="2762277"/>
    <lineage>
        <taxon>Bacteria</taxon>
        <taxon>Pseudomonadati</taxon>
        <taxon>Pseudomonadota</taxon>
        <taxon>Alphaproteobacteria</taxon>
        <taxon>Acetobacterales</taxon>
        <taxon>Acetobacteraceae</taxon>
        <taxon>Entomobacter</taxon>
    </lineage>
</organism>
<feature type="domain" description="DUF2272" evidence="3">
    <location>
        <begin position="104"/>
        <end position="293"/>
    </location>
</feature>
<dbReference type="AlphaFoldDB" id="A0A7H1NQ07"/>
<feature type="signal peptide" evidence="2">
    <location>
        <begin position="1"/>
        <end position="27"/>
    </location>
</feature>
<evidence type="ECO:0000313" key="4">
    <source>
        <dbReference type="EMBL" id="QNT77867.1"/>
    </source>
</evidence>
<keyword evidence="2" id="KW-0732">Signal</keyword>
<dbReference type="EMBL" id="CP060244">
    <property type="protein sequence ID" value="QNT77867.1"/>
    <property type="molecule type" value="Genomic_DNA"/>
</dbReference>
<evidence type="ECO:0000256" key="1">
    <source>
        <dbReference type="SAM" id="MobiDB-lite"/>
    </source>
</evidence>
<dbReference type="Pfam" id="PF10030">
    <property type="entry name" value="DUF2272"/>
    <property type="match status" value="1"/>
</dbReference>
<evidence type="ECO:0000259" key="3">
    <source>
        <dbReference type="Pfam" id="PF10030"/>
    </source>
</evidence>
<name>A0A7H1NQ07_9PROT</name>
<gene>
    <name evidence="4" type="ORF">JGUZn3_06250</name>
</gene>
<evidence type="ECO:0000256" key="2">
    <source>
        <dbReference type="SAM" id="SignalP"/>
    </source>
</evidence>
<keyword evidence="5" id="KW-1185">Reference proteome</keyword>
<reference evidence="4 5" key="1">
    <citation type="submission" date="2020-08" db="EMBL/GenBank/DDBJ databases">
        <title>Complete genome sequence of Entomobacter blattae G55GP.</title>
        <authorList>
            <person name="Poehlein A."/>
            <person name="Guzman J."/>
            <person name="Daniel R."/>
            <person name="Vilcinskas A."/>
        </authorList>
    </citation>
    <scope>NUCLEOTIDE SEQUENCE [LARGE SCALE GENOMIC DNA]</scope>
    <source>
        <strain evidence="4 5">G55GP</strain>
    </source>
</reference>
<dbReference type="InterPro" id="IPR019262">
    <property type="entry name" value="DUF2272"/>
</dbReference>
<dbReference type="RefSeq" id="WP_203414271.1">
    <property type="nucleotide sequence ID" value="NZ_CP060244.1"/>
</dbReference>
<feature type="chain" id="PRO_5029022019" description="DUF2272 domain-containing protein" evidence="2">
    <location>
        <begin position="28"/>
        <end position="305"/>
    </location>
</feature>
<dbReference type="KEGG" id="ebla:JGUZn3_06250"/>
<feature type="region of interest" description="Disordered" evidence="1">
    <location>
        <begin position="83"/>
        <end position="104"/>
    </location>
</feature>
<proteinExistence type="predicted"/>
<dbReference type="Proteomes" id="UP000516349">
    <property type="component" value="Chromosome"/>
</dbReference>
<evidence type="ECO:0000313" key="5">
    <source>
        <dbReference type="Proteomes" id="UP000516349"/>
    </source>
</evidence>
<protein>
    <recommendedName>
        <fullName evidence="3">DUF2272 domain-containing protein</fullName>
    </recommendedName>
</protein>
<accession>A0A7H1NQ07</accession>